<evidence type="ECO:0000256" key="2">
    <source>
        <dbReference type="ARBA" id="ARBA00022448"/>
    </source>
</evidence>
<dbReference type="RefSeq" id="WP_099148171.1">
    <property type="nucleotide sequence ID" value="NZ_PDUD01000001.1"/>
</dbReference>
<keyword evidence="13" id="KW-1185">Reference proteome</keyword>
<evidence type="ECO:0000259" key="11">
    <source>
        <dbReference type="Pfam" id="PF07715"/>
    </source>
</evidence>
<dbReference type="AlphaFoldDB" id="A0A2D0NJA9"/>
<evidence type="ECO:0000256" key="8">
    <source>
        <dbReference type="PROSITE-ProRule" id="PRU01360"/>
    </source>
</evidence>
<dbReference type="Gene3D" id="2.40.170.20">
    <property type="entry name" value="TonB-dependent receptor, beta-barrel domain"/>
    <property type="match status" value="1"/>
</dbReference>
<dbReference type="PROSITE" id="PS52016">
    <property type="entry name" value="TONB_DEPENDENT_REC_3"/>
    <property type="match status" value="1"/>
</dbReference>
<dbReference type="InterPro" id="IPR037066">
    <property type="entry name" value="Plug_dom_sf"/>
</dbReference>
<evidence type="ECO:0000256" key="6">
    <source>
        <dbReference type="ARBA" id="ARBA00023136"/>
    </source>
</evidence>
<comment type="caution">
    <text evidence="12">The sequence shown here is derived from an EMBL/GenBank/DDBJ whole genome shotgun (WGS) entry which is preliminary data.</text>
</comment>
<dbReference type="EMBL" id="PDUD01000001">
    <property type="protein sequence ID" value="PHN08581.1"/>
    <property type="molecule type" value="Genomic_DNA"/>
</dbReference>
<evidence type="ECO:0000256" key="5">
    <source>
        <dbReference type="ARBA" id="ARBA00023077"/>
    </source>
</evidence>
<dbReference type="NCBIfam" id="TIGR04056">
    <property type="entry name" value="OMP_RagA_SusC"/>
    <property type="match status" value="1"/>
</dbReference>
<comment type="similarity">
    <text evidence="8 9">Belongs to the TonB-dependent receptor family.</text>
</comment>
<keyword evidence="5 9" id="KW-0798">TonB box</keyword>
<comment type="subcellular location">
    <subcellularLocation>
        <location evidence="1 8">Cell outer membrane</location>
        <topology evidence="1 8">Multi-pass membrane protein</topology>
    </subcellularLocation>
</comment>
<gene>
    <name evidence="12" type="ORF">CRP01_01325</name>
</gene>
<evidence type="ECO:0000259" key="10">
    <source>
        <dbReference type="Pfam" id="PF00593"/>
    </source>
</evidence>
<dbReference type="InterPro" id="IPR023996">
    <property type="entry name" value="TonB-dep_OMP_SusC/RagA"/>
</dbReference>
<protein>
    <submittedName>
        <fullName evidence="12">SusC/RagA family TonB-linked outer membrane protein</fullName>
    </submittedName>
</protein>
<evidence type="ECO:0000313" key="12">
    <source>
        <dbReference type="EMBL" id="PHN08581.1"/>
    </source>
</evidence>
<dbReference type="InterPro" id="IPR008969">
    <property type="entry name" value="CarboxyPept-like_regulatory"/>
</dbReference>
<dbReference type="Pfam" id="PF13715">
    <property type="entry name" value="CarbopepD_reg_2"/>
    <property type="match status" value="1"/>
</dbReference>
<dbReference type="GO" id="GO:0009279">
    <property type="term" value="C:cell outer membrane"/>
    <property type="evidence" value="ECO:0007669"/>
    <property type="project" value="UniProtKB-SubCell"/>
</dbReference>
<dbReference type="NCBIfam" id="TIGR04057">
    <property type="entry name" value="SusC_RagA_signa"/>
    <property type="match status" value="1"/>
</dbReference>
<evidence type="ECO:0000256" key="4">
    <source>
        <dbReference type="ARBA" id="ARBA00022692"/>
    </source>
</evidence>
<dbReference type="Pfam" id="PF00593">
    <property type="entry name" value="TonB_dep_Rec_b-barrel"/>
    <property type="match status" value="1"/>
</dbReference>
<keyword evidence="7 8" id="KW-0998">Cell outer membrane</keyword>
<dbReference type="InterPro" id="IPR000531">
    <property type="entry name" value="Beta-barrel_TonB"/>
</dbReference>
<keyword evidence="4 8" id="KW-0812">Transmembrane</keyword>
<feature type="domain" description="TonB-dependent receptor-like beta-barrel" evidence="10">
    <location>
        <begin position="407"/>
        <end position="783"/>
    </location>
</feature>
<evidence type="ECO:0000313" key="13">
    <source>
        <dbReference type="Proteomes" id="UP000223913"/>
    </source>
</evidence>
<evidence type="ECO:0000256" key="9">
    <source>
        <dbReference type="RuleBase" id="RU003357"/>
    </source>
</evidence>
<name>A0A2D0NJA9_FLAN2</name>
<dbReference type="Proteomes" id="UP000223913">
    <property type="component" value="Unassembled WGS sequence"/>
</dbReference>
<reference evidence="12 13" key="1">
    <citation type="submission" date="2017-10" db="EMBL/GenBank/DDBJ databases">
        <title>The draft genome sequence of Lewinella nigricans NBRC 102662.</title>
        <authorList>
            <person name="Wang K."/>
        </authorList>
    </citation>
    <scope>NUCLEOTIDE SEQUENCE [LARGE SCALE GENOMIC DNA]</scope>
    <source>
        <strain evidence="12 13">NBRC 102662</strain>
    </source>
</reference>
<keyword evidence="3 8" id="KW-1134">Transmembrane beta strand</keyword>
<keyword evidence="2 8" id="KW-0813">Transport</keyword>
<dbReference type="Pfam" id="PF07715">
    <property type="entry name" value="Plug"/>
    <property type="match status" value="1"/>
</dbReference>
<dbReference type="SUPFAM" id="SSF56935">
    <property type="entry name" value="Porins"/>
    <property type="match status" value="1"/>
</dbReference>
<organism evidence="12 13">
    <name type="scientific">Flavilitoribacter nigricans (strain ATCC 23147 / DSM 23189 / NBRC 102662 / NCIMB 1420 / SS-2)</name>
    <name type="common">Lewinella nigricans</name>
    <dbReference type="NCBI Taxonomy" id="1122177"/>
    <lineage>
        <taxon>Bacteria</taxon>
        <taxon>Pseudomonadati</taxon>
        <taxon>Bacteroidota</taxon>
        <taxon>Saprospiria</taxon>
        <taxon>Saprospirales</taxon>
        <taxon>Lewinellaceae</taxon>
        <taxon>Flavilitoribacter</taxon>
    </lineage>
</organism>
<proteinExistence type="inferred from homology"/>
<feature type="domain" description="TonB-dependent receptor plug" evidence="11">
    <location>
        <begin position="123"/>
        <end position="226"/>
    </location>
</feature>
<dbReference type="InterPro" id="IPR036942">
    <property type="entry name" value="Beta-barrel_TonB_sf"/>
</dbReference>
<dbReference type="InterPro" id="IPR039426">
    <property type="entry name" value="TonB-dep_rcpt-like"/>
</dbReference>
<dbReference type="Gene3D" id="2.170.130.10">
    <property type="entry name" value="TonB-dependent receptor, plug domain"/>
    <property type="match status" value="1"/>
</dbReference>
<sequence length="1047" mass="115126">MEKHYVRKTGRYLLLGFLQLVLMGNLFAQREVAGIVTSEGIPLIGVNIVEKGTANGTVTDIDGKYNLTVDGDASVLIFTYTGYQAQEVEVGNQSTIDLVMAFDAANLEEVVVVGFGSKKKAHVTGAASSVEMTDVLANRPVTNSMEALQGTVPGLQITNNSGQPGPSGLGINIRGTTSINGGSPLILLDNVPVTVEDINPQDVASITVLKDAAATSIYGARAAFGVVLITTKSGGKNQPVKFNYSSTFSTSSPEDIPEKASTYDFVNALNDWGVDAFWTGQDIPSWVGYVEEYRNNPGAYPEGYAVQDGLRYPLADTDLIGAWLDDRGVTQIHNFNFSGGGASTTYRVSAGFSDEDGIIVTRNDSYRKYNLNASLTTELTDKLTATTNVLYRNSVQRDPLGSYSNAITFNAYTPATGNHVFDDGTEVPYFTPANIEHLKEAPKTLQDNIRLFGKLNYNLLPGLNLTGEYTFQKSNNDQITSDNQVLTVNPERFTLNAVDPVNTFYRRYNGKTVYNALNLYASYDLKLGDHSFGLLSGFNQENSDFNGFWVRKTNLINVDLPSISGASGTVTGDDSFGQWSVRGFFGRFNYNYKEKYFLEANGRYDGSSRFPDGNRFGFFPSFSAGWHIGREAILQNISFLSDLKLRASWGEIGNQDTPSLYPAVPGMPIQNASWLDESSGVPYVTLGIPSLVSSSFTWERVRTLNFGVDAVFFKGRLTTALDIFKRETIGMLIPGAELPAVLGASAPTQNAADLESKGWELGLSWNDRKGAFSYNIGVSLSDNRSFITKFDNPAGLLSQYFVGQELGSIWGYVSDGYYTEADFVEGTLNDDLMGGTLNDGIPTWEGRNQNPGDIKYVDQNGDGIINDGNNTLDDPGDRVIIGNNNRRYQYGIFGNFSFKNIDLAVLVNGVGKRDLYQNNNVRFPYTDEFKVVYISQLDYWTPDNRNAYFPRNYSLGGVNYGINRTTQTKYLLDGAYLRVKNITLGYTLPQQLLSRIGIDRLRVYVAGENVLDFNDYPDGINTELQNKSQGATYPYMRSFSAGVNLTF</sequence>
<evidence type="ECO:0000256" key="7">
    <source>
        <dbReference type="ARBA" id="ARBA00023237"/>
    </source>
</evidence>
<dbReference type="InterPro" id="IPR012910">
    <property type="entry name" value="Plug_dom"/>
</dbReference>
<evidence type="ECO:0000256" key="1">
    <source>
        <dbReference type="ARBA" id="ARBA00004571"/>
    </source>
</evidence>
<evidence type="ECO:0000256" key="3">
    <source>
        <dbReference type="ARBA" id="ARBA00022452"/>
    </source>
</evidence>
<accession>A0A2D0NJA9</accession>
<dbReference type="InterPro" id="IPR023997">
    <property type="entry name" value="TonB-dep_OMP_SusC/RagA_CS"/>
</dbReference>
<dbReference type="SUPFAM" id="SSF49464">
    <property type="entry name" value="Carboxypeptidase regulatory domain-like"/>
    <property type="match status" value="1"/>
</dbReference>
<dbReference type="OrthoDB" id="9768177at2"/>
<keyword evidence="6 8" id="KW-0472">Membrane</keyword>